<evidence type="ECO:0000313" key="6">
    <source>
        <dbReference type="EMBL" id="GAG27880.1"/>
    </source>
</evidence>
<evidence type="ECO:0000256" key="1">
    <source>
        <dbReference type="ARBA" id="ARBA00001968"/>
    </source>
</evidence>
<feature type="non-terminal residue" evidence="6">
    <location>
        <position position="187"/>
    </location>
</feature>
<dbReference type="NCBIfam" id="TIGR00172">
    <property type="entry name" value="maf"/>
    <property type="match status" value="1"/>
</dbReference>
<protein>
    <recommendedName>
        <fullName evidence="7">Septum formation protein Maf</fullName>
    </recommendedName>
</protein>
<name>X0WB48_9ZZZZ</name>
<dbReference type="GO" id="GO:0047429">
    <property type="term" value="F:nucleoside triphosphate diphosphatase activity"/>
    <property type="evidence" value="ECO:0007669"/>
    <property type="project" value="InterPro"/>
</dbReference>
<dbReference type="EMBL" id="BARS01032430">
    <property type="protein sequence ID" value="GAG27880.1"/>
    <property type="molecule type" value="Genomic_DNA"/>
</dbReference>
<dbReference type="GO" id="GO:0005737">
    <property type="term" value="C:cytoplasm"/>
    <property type="evidence" value="ECO:0007669"/>
    <property type="project" value="UniProtKB-SubCell"/>
</dbReference>
<dbReference type="AlphaFoldDB" id="X0WB48"/>
<gene>
    <name evidence="6" type="ORF">S01H1_50336</name>
</gene>
<dbReference type="CDD" id="cd00555">
    <property type="entry name" value="Maf"/>
    <property type="match status" value="1"/>
</dbReference>
<dbReference type="HAMAP" id="MF_00528">
    <property type="entry name" value="Maf"/>
    <property type="match status" value="1"/>
</dbReference>
<sequence length="187" mass="20549">MNNNKKNEAFILASGSPRRRELLRQLGFSFTVIPSRLEETNQRGMEPRGHATYYAKEKAKEVAQRYPEQWVLAADTIVVVAEEIFGKPVNVTEATAMLSRLSGRSHHVITGVCLLNAQCGVEESQAVETEVFMRRLDTADIEGYIATGEPMDKAGAYGIQGIGGCLVQRIEGSYSNVVGLPLCETVE</sequence>
<dbReference type="InterPro" id="IPR029001">
    <property type="entry name" value="ITPase-like_fam"/>
</dbReference>
<evidence type="ECO:0000256" key="2">
    <source>
        <dbReference type="ARBA" id="ARBA00004496"/>
    </source>
</evidence>
<comment type="caution">
    <text evidence="6">The sequence shown here is derived from an EMBL/GenBank/DDBJ whole genome shotgun (WGS) entry which is preliminary data.</text>
</comment>
<dbReference type="Pfam" id="PF02545">
    <property type="entry name" value="Maf"/>
    <property type="match status" value="1"/>
</dbReference>
<dbReference type="InterPro" id="IPR010916">
    <property type="entry name" value="TonB_box_CS"/>
</dbReference>
<keyword evidence="3" id="KW-0963">Cytoplasm</keyword>
<dbReference type="InterPro" id="IPR003697">
    <property type="entry name" value="Maf-like"/>
</dbReference>
<organism evidence="6">
    <name type="scientific">marine sediment metagenome</name>
    <dbReference type="NCBI Taxonomy" id="412755"/>
    <lineage>
        <taxon>unclassified sequences</taxon>
        <taxon>metagenomes</taxon>
        <taxon>ecological metagenomes</taxon>
    </lineage>
</organism>
<dbReference type="SUPFAM" id="SSF52972">
    <property type="entry name" value="ITPase-like"/>
    <property type="match status" value="1"/>
</dbReference>
<dbReference type="PROSITE" id="PS00430">
    <property type="entry name" value="TONB_DEPENDENT_REC_1"/>
    <property type="match status" value="1"/>
</dbReference>
<dbReference type="PIRSF" id="PIRSF006305">
    <property type="entry name" value="Maf"/>
    <property type="match status" value="1"/>
</dbReference>
<proteinExistence type="inferred from homology"/>
<reference evidence="6" key="1">
    <citation type="journal article" date="2014" name="Front. Microbiol.">
        <title>High frequency of phylogenetically diverse reductive dehalogenase-homologous genes in deep subseafloor sedimentary metagenomes.</title>
        <authorList>
            <person name="Kawai M."/>
            <person name="Futagami T."/>
            <person name="Toyoda A."/>
            <person name="Takaki Y."/>
            <person name="Nishi S."/>
            <person name="Hori S."/>
            <person name="Arai W."/>
            <person name="Tsubouchi T."/>
            <person name="Morono Y."/>
            <person name="Uchiyama I."/>
            <person name="Ito T."/>
            <person name="Fujiyama A."/>
            <person name="Inagaki F."/>
            <person name="Takami H."/>
        </authorList>
    </citation>
    <scope>NUCLEOTIDE SEQUENCE</scope>
    <source>
        <strain evidence="6">Expedition CK06-06</strain>
    </source>
</reference>
<evidence type="ECO:0000256" key="4">
    <source>
        <dbReference type="ARBA" id="ARBA00022801"/>
    </source>
</evidence>
<evidence type="ECO:0000256" key="5">
    <source>
        <dbReference type="ARBA" id="ARBA00023080"/>
    </source>
</evidence>
<evidence type="ECO:0000256" key="3">
    <source>
        <dbReference type="ARBA" id="ARBA00022490"/>
    </source>
</evidence>
<comment type="subcellular location">
    <subcellularLocation>
        <location evidence="2">Cytoplasm</location>
    </subcellularLocation>
</comment>
<keyword evidence="5" id="KW-0546">Nucleotide metabolism</keyword>
<evidence type="ECO:0008006" key="7">
    <source>
        <dbReference type="Google" id="ProtNLM"/>
    </source>
</evidence>
<dbReference type="FunFam" id="3.90.950.10:FF:000005">
    <property type="entry name" value="7-methyl-GTP pyrophosphatase"/>
    <property type="match status" value="1"/>
</dbReference>
<dbReference type="Gene3D" id="3.90.950.10">
    <property type="match status" value="1"/>
</dbReference>
<dbReference type="GO" id="GO:0009117">
    <property type="term" value="P:nucleotide metabolic process"/>
    <property type="evidence" value="ECO:0007669"/>
    <property type="project" value="UniProtKB-KW"/>
</dbReference>
<comment type="cofactor">
    <cofactor evidence="1">
        <name>a divalent metal cation</name>
        <dbReference type="ChEBI" id="CHEBI:60240"/>
    </cofactor>
</comment>
<accession>X0WB48</accession>
<dbReference type="PANTHER" id="PTHR43213:SF5">
    <property type="entry name" value="BIFUNCTIONAL DTTP_UTP PYROPHOSPHATASE_METHYLTRANSFERASE PROTEIN-RELATED"/>
    <property type="match status" value="1"/>
</dbReference>
<keyword evidence="4" id="KW-0378">Hydrolase</keyword>
<dbReference type="PANTHER" id="PTHR43213">
    <property type="entry name" value="BIFUNCTIONAL DTTP/UTP PYROPHOSPHATASE/METHYLTRANSFERASE PROTEIN-RELATED"/>
    <property type="match status" value="1"/>
</dbReference>